<dbReference type="GO" id="GO:0005886">
    <property type="term" value="C:plasma membrane"/>
    <property type="evidence" value="ECO:0000318"/>
    <property type="project" value="GO_Central"/>
</dbReference>
<evidence type="ECO:0000256" key="1">
    <source>
        <dbReference type="ARBA" id="ARBA00004193"/>
    </source>
</evidence>
<dbReference type="InterPro" id="IPR000008">
    <property type="entry name" value="C2_dom"/>
</dbReference>
<evidence type="ECO:0000256" key="9">
    <source>
        <dbReference type="ARBA" id="ARBA00023288"/>
    </source>
</evidence>
<sequence length="1233" mass="138331">MANGENKKKDKHSVEDPSKPLPSGRETPKPLKPKPKIVKKSPNQNSGKMKEANGTSQVQEKTKKKKTNTQEVKKDKVATTKKSTEEGKKDKVTATKKSTQEGKNDKVTASTQEDEKKPHSQEGNKGEGDEKKPRSQERNKEEGDEKTPRSRERNRGEGDEKMPCSQERNKGESINNQKHNEKIHRDQKDKEKLGGLIFMCNAKTKPDCFRYWVMGVPANKQELVMGIKPGLKLFLYDFDLKLLYGIYQAASSGGKKLEPAAFGGEFPVQVRFKVHKDCLPLPENVFKKAIKDNYNEKNKFKTELTIQQVKKLMDLFRPVPDFQSNARSFIQSSQPVPLPQPIPAEAFEGRRELPPQVLREPFMRDPYSPNEARRHLMASDHEREQLSRHPTSAHREMISTQKEAVDRDPLFLSEKEYRLYGLQGRRQTSNPPIYPNAPSVDPYQKDYGGEQLLGQPAPVHTETGSRQEVPRRDLLFLSEKDYRTYGLAREPPPSTLSTASTVDPYTRESNYPYHYSAAAAAVASSDAYSLLPRREVTSSEAYPLVPRRESYDYLETGTTDYFRRRPDEVEASYSAYASSALSDYNQRHHHLSGKPELASTSVSSRYSFAGPPSYRRVLRPSADCSEQHDISIFVQVRVEFLDGMGGCFSDLKGGKQAVGGTQARPTAMDKDPEHGEGNNEAVDMFYKSRGLHALFTQIELSFSAAKLRNLDILSKSDPMAVVYTKKSNGTLEELGRTEVILNTLDPVWIGKVPIAYQFEIIQPLVFRVFDVDTKFHNLPVKMLKLNEQEFLGEASCVLSEIVTKHTKTLTLNLQNRDGHVDVKRLGTLTIHAEETIASRRAVEMILHCSCLENKDLFSKSDPFLRISRIVESGGSVPICKTEVVNNNLNPIWKPICLTMQQFGSKDNPLVIECFDFNSSGKHEIIGKLQKSVADLERLHKEKLGANFHLPSPARQGHEKILKGQLFVDAFSERTLYSFLDYISSGFELNFMVAVDFTASNGNPRFPESLHYIDPSGRLNAYQQAIFEVGEVIQFYDTDKHFPAWGFGGRTTDGSISHCFNLNGNVGECEVEGVHGIMAAYANALHNVALAGPTLFGQVINKASQMASQSISYGQSKYFVLLIITDGVLTDAQETKDALVKASDLPLSVLIVGVGNADFKEMEILDADNGQRLESSTGRIAARDIVQFVPMREVHSGQLSVVQALLEELPSQFLTYMRSREIKPHFANEVPVST</sequence>
<dbReference type="InterPro" id="IPR013989">
    <property type="entry name" value="Dev_and_cell_death_domain"/>
</dbReference>
<dbReference type="InterPro" id="IPR045052">
    <property type="entry name" value="Copine"/>
</dbReference>
<organism evidence="14 15">
    <name type="scientific">Nelumbo nucifera</name>
    <name type="common">Sacred lotus</name>
    <dbReference type="NCBI Taxonomy" id="4432"/>
    <lineage>
        <taxon>Eukaryota</taxon>
        <taxon>Viridiplantae</taxon>
        <taxon>Streptophyta</taxon>
        <taxon>Embryophyta</taxon>
        <taxon>Tracheophyta</taxon>
        <taxon>Spermatophyta</taxon>
        <taxon>Magnoliopsida</taxon>
        <taxon>Proteales</taxon>
        <taxon>Nelumbonaceae</taxon>
        <taxon>Nelumbo</taxon>
    </lineage>
</organism>
<dbReference type="SMART" id="SM00767">
    <property type="entry name" value="DCD"/>
    <property type="match status" value="1"/>
</dbReference>
<keyword evidence="5" id="KW-0677">Repeat</keyword>
<evidence type="ECO:0000313" key="14">
    <source>
        <dbReference type="Proteomes" id="UP000189703"/>
    </source>
</evidence>
<dbReference type="FunCoup" id="A0A1U8Q138">
    <property type="interactions" value="107"/>
</dbReference>
<evidence type="ECO:0000259" key="11">
    <source>
        <dbReference type="PROSITE" id="PS50004"/>
    </source>
</evidence>
<accession>A0A1U8Q138</accession>
<dbReference type="InterPro" id="IPR035892">
    <property type="entry name" value="C2_domain_sf"/>
</dbReference>
<dbReference type="KEGG" id="nnu:104588436"/>
<dbReference type="InterPro" id="IPR010734">
    <property type="entry name" value="Copine_C"/>
</dbReference>
<feature type="domain" description="C2" evidence="11">
    <location>
        <begin position="676"/>
        <end position="811"/>
    </location>
</feature>
<dbReference type="CDD" id="cd01459">
    <property type="entry name" value="vWA_copine_like"/>
    <property type="match status" value="1"/>
</dbReference>
<keyword evidence="3" id="KW-1003">Cell membrane</keyword>
<evidence type="ECO:0000259" key="13">
    <source>
        <dbReference type="PROSITE" id="PS51222"/>
    </source>
</evidence>
<dbReference type="OrthoDB" id="5855668at2759"/>
<dbReference type="PANTHER" id="PTHR10857:SF120">
    <property type="entry name" value="PROTEIN BONZAI 3"/>
    <property type="match status" value="1"/>
</dbReference>
<protein>
    <submittedName>
        <fullName evidence="15">Uncharacterized protein LOC104588436</fullName>
    </submittedName>
</protein>
<keyword evidence="8" id="KW-0472">Membrane</keyword>
<dbReference type="RefSeq" id="XP_019051691.1">
    <property type="nucleotide sequence ID" value="XM_019196146.1"/>
</dbReference>
<dbReference type="PROSITE" id="PS50234">
    <property type="entry name" value="VWFA"/>
    <property type="match status" value="1"/>
</dbReference>
<dbReference type="GO" id="GO:0005544">
    <property type="term" value="F:calcium-dependent phospholipid binding"/>
    <property type="evidence" value="ECO:0000318"/>
    <property type="project" value="GO_Central"/>
</dbReference>
<dbReference type="PROSITE" id="PS51222">
    <property type="entry name" value="DCD"/>
    <property type="match status" value="1"/>
</dbReference>
<evidence type="ECO:0000256" key="5">
    <source>
        <dbReference type="ARBA" id="ARBA00022737"/>
    </source>
</evidence>
<keyword evidence="4" id="KW-0479">Metal-binding</keyword>
<keyword evidence="9" id="KW-0449">Lipoprotein</keyword>
<dbReference type="AlphaFoldDB" id="A0A1U8Q138"/>
<keyword evidence="7" id="KW-0106">Calcium</keyword>
<dbReference type="Gene3D" id="3.40.50.410">
    <property type="entry name" value="von Willebrand factor, type A domain"/>
    <property type="match status" value="1"/>
</dbReference>
<dbReference type="Proteomes" id="UP000189703">
    <property type="component" value="Unplaced"/>
</dbReference>
<dbReference type="SMART" id="SM00327">
    <property type="entry name" value="VWA"/>
    <property type="match status" value="1"/>
</dbReference>
<feature type="region of interest" description="Disordered" evidence="10">
    <location>
        <begin position="1"/>
        <end position="188"/>
    </location>
</feature>
<dbReference type="GeneID" id="104588436"/>
<feature type="domain" description="DCD" evidence="13">
    <location>
        <begin position="191"/>
        <end position="318"/>
    </location>
</feature>
<name>A0A1U8Q138_NELNU</name>
<dbReference type="OMA" id="SAHREMI"/>
<feature type="compositionally biased region" description="Basic and acidic residues" evidence="10">
    <location>
        <begin position="71"/>
        <end position="106"/>
    </location>
</feature>
<dbReference type="GO" id="GO:0006952">
    <property type="term" value="P:defense response"/>
    <property type="evidence" value="ECO:0007669"/>
    <property type="project" value="UniProtKB-KW"/>
</dbReference>
<dbReference type="SUPFAM" id="SSF49562">
    <property type="entry name" value="C2 domain (Calcium/lipid-binding domain, CaLB)"/>
    <property type="match status" value="2"/>
</dbReference>
<dbReference type="SMART" id="SM00239">
    <property type="entry name" value="C2"/>
    <property type="match status" value="2"/>
</dbReference>
<evidence type="ECO:0000256" key="7">
    <source>
        <dbReference type="ARBA" id="ARBA00022837"/>
    </source>
</evidence>
<evidence type="ECO:0000313" key="15">
    <source>
        <dbReference type="RefSeq" id="XP_019051691.1"/>
    </source>
</evidence>
<comment type="similarity">
    <text evidence="2">Belongs to the copine family.</text>
</comment>
<evidence type="ECO:0000256" key="2">
    <source>
        <dbReference type="ARBA" id="ARBA00009048"/>
    </source>
</evidence>
<gene>
    <name evidence="15" type="primary">LOC104588436</name>
</gene>
<dbReference type="CDD" id="cd04048">
    <property type="entry name" value="C2A_Copine"/>
    <property type="match status" value="1"/>
</dbReference>
<evidence type="ECO:0000259" key="12">
    <source>
        <dbReference type="PROSITE" id="PS50234"/>
    </source>
</evidence>
<dbReference type="FunFam" id="2.60.40.150:FF:000186">
    <property type="entry name" value="Protein BONZAI 3"/>
    <property type="match status" value="1"/>
</dbReference>
<dbReference type="InterPro" id="IPR036465">
    <property type="entry name" value="vWFA_dom_sf"/>
</dbReference>
<evidence type="ECO:0000256" key="3">
    <source>
        <dbReference type="ARBA" id="ARBA00022475"/>
    </source>
</evidence>
<keyword evidence="6" id="KW-0611">Plant defense</keyword>
<dbReference type="InParanoid" id="A0A1U8Q138"/>
<reference evidence="15" key="1">
    <citation type="submission" date="2025-08" db="UniProtKB">
        <authorList>
            <consortium name="RefSeq"/>
        </authorList>
    </citation>
    <scope>IDENTIFICATION</scope>
</reference>
<dbReference type="eggNOG" id="KOG1327">
    <property type="taxonomic scope" value="Eukaryota"/>
</dbReference>
<dbReference type="PROSITE" id="PS50004">
    <property type="entry name" value="C2"/>
    <property type="match status" value="2"/>
</dbReference>
<evidence type="ECO:0000256" key="4">
    <source>
        <dbReference type="ARBA" id="ARBA00022723"/>
    </source>
</evidence>
<dbReference type="Pfam" id="PF00168">
    <property type="entry name" value="C2"/>
    <property type="match status" value="2"/>
</dbReference>
<keyword evidence="14" id="KW-1185">Reference proteome</keyword>
<proteinExistence type="inferred from homology"/>
<comment type="subcellular location">
    <subcellularLocation>
        <location evidence="1">Cell membrane</location>
        <topology evidence="1">Lipid-anchor</topology>
    </subcellularLocation>
</comment>
<dbReference type="InterPro" id="IPR002035">
    <property type="entry name" value="VWF_A"/>
</dbReference>
<dbReference type="GO" id="GO:0071277">
    <property type="term" value="P:cellular response to calcium ion"/>
    <property type="evidence" value="ECO:0000318"/>
    <property type="project" value="GO_Central"/>
</dbReference>
<feature type="compositionally biased region" description="Basic and acidic residues" evidence="10">
    <location>
        <begin position="178"/>
        <end position="188"/>
    </location>
</feature>
<dbReference type="Pfam" id="PF07002">
    <property type="entry name" value="Copine"/>
    <property type="match status" value="1"/>
</dbReference>
<feature type="domain" description="C2" evidence="11">
    <location>
        <begin position="824"/>
        <end position="948"/>
    </location>
</feature>
<dbReference type="CDD" id="cd04047">
    <property type="entry name" value="C2B_Copine"/>
    <property type="match status" value="1"/>
</dbReference>
<feature type="compositionally biased region" description="Basic and acidic residues" evidence="10">
    <location>
        <begin position="1"/>
        <end position="18"/>
    </location>
</feature>
<dbReference type="GO" id="GO:0046872">
    <property type="term" value="F:metal ion binding"/>
    <property type="evidence" value="ECO:0007669"/>
    <property type="project" value="UniProtKB-KW"/>
</dbReference>
<feature type="domain" description="VWFA" evidence="12">
    <location>
        <begin position="989"/>
        <end position="1208"/>
    </location>
</feature>
<evidence type="ECO:0000256" key="8">
    <source>
        <dbReference type="ARBA" id="ARBA00023136"/>
    </source>
</evidence>
<dbReference type="InterPro" id="IPR037768">
    <property type="entry name" value="C2B_Copine"/>
</dbReference>
<dbReference type="PANTHER" id="PTHR10857">
    <property type="entry name" value="COPINE"/>
    <property type="match status" value="1"/>
</dbReference>
<dbReference type="FunFam" id="2.60.40.150:FF:000168">
    <property type="entry name" value="Protein BONZAI 1"/>
    <property type="match status" value="1"/>
</dbReference>
<dbReference type="SUPFAM" id="SSF53300">
    <property type="entry name" value="vWA-like"/>
    <property type="match status" value="1"/>
</dbReference>
<evidence type="ECO:0000256" key="6">
    <source>
        <dbReference type="ARBA" id="ARBA00022821"/>
    </source>
</evidence>
<dbReference type="Gene3D" id="2.60.40.150">
    <property type="entry name" value="C2 domain"/>
    <property type="match status" value="2"/>
</dbReference>
<feature type="compositionally biased region" description="Basic and acidic residues" evidence="10">
    <location>
        <begin position="113"/>
        <end position="171"/>
    </location>
</feature>
<dbReference type="Pfam" id="PF10539">
    <property type="entry name" value="Dev_Cell_Death"/>
    <property type="match status" value="1"/>
</dbReference>
<evidence type="ECO:0000256" key="10">
    <source>
        <dbReference type="SAM" id="MobiDB-lite"/>
    </source>
</evidence>